<protein>
    <submittedName>
        <fullName evidence="1">Inhibitor of sigma-G Gin</fullName>
    </submittedName>
</protein>
<organism evidence="1 2">
    <name type="scientific">Gracilibacillus kekensis</name>
    <dbReference type="NCBI Taxonomy" id="1027249"/>
    <lineage>
        <taxon>Bacteria</taxon>
        <taxon>Bacillati</taxon>
        <taxon>Bacillota</taxon>
        <taxon>Bacilli</taxon>
        <taxon>Bacillales</taxon>
        <taxon>Bacillaceae</taxon>
        <taxon>Gracilibacillus</taxon>
    </lineage>
</organism>
<reference evidence="1 2" key="1">
    <citation type="submission" date="2016-11" db="EMBL/GenBank/DDBJ databases">
        <authorList>
            <person name="Jaros S."/>
            <person name="Januszkiewicz K."/>
            <person name="Wedrychowicz H."/>
        </authorList>
    </citation>
    <scope>NUCLEOTIDE SEQUENCE [LARGE SCALE GENOMIC DNA]</scope>
    <source>
        <strain evidence="1 2">CGMCC 1.10681</strain>
    </source>
</reference>
<keyword evidence="2" id="KW-1185">Reference proteome</keyword>
<dbReference type="Pfam" id="PF10764">
    <property type="entry name" value="Gin"/>
    <property type="match status" value="1"/>
</dbReference>
<proteinExistence type="predicted"/>
<name>A0A1M7QZF8_9BACI</name>
<dbReference type="STRING" id="1027249.SAMN05216179_3846"/>
<accession>A0A1M7QZF8</accession>
<sequence>MGNSSKHVCGICNQTKEDGIHIYQLYICRVCEEEILSIHPKDDNYQYYVEKMRAINQITYTI</sequence>
<gene>
    <name evidence="1" type="ORF">SAMN05216179_3846</name>
</gene>
<dbReference type="OrthoDB" id="2886653at2"/>
<dbReference type="EMBL" id="FRCZ01000012">
    <property type="protein sequence ID" value="SHN37651.1"/>
    <property type="molecule type" value="Genomic_DNA"/>
</dbReference>
<evidence type="ECO:0000313" key="1">
    <source>
        <dbReference type="EMBL" id="SHN37651.1"/>
    </source>
</evidence>
<dbReference type="Proteomes" id="UP000184184">
    <property type="component" value="Unassembled WGS sequence"/>
</dbReference>
<dbReference type="InterPro" id="IPR019700">
    <property type="entry name" value="Sigma-G_inhibitor_Gin"/>
</dbReference>
<evidence type="ECO:0000313" key="2">
    <source>
        <dbReference type="Proteomes" id="UP000184184"/>
    </source>
</evidence>
<dbReference type="AlphaFoldDB" id="A0A1M7QZF8"/>
<dbReference type="RefSeq" id="WP_073203410.1">
    <property type="nucleotide sequence ID" value="NZ_FRCZ01000012.1"/>
</dbReference>